<name>A0A3B0T4C2_9ZZZZ</name>
<reference evidence="1" key="1">
    <citation type="submission" date="2018-06" db="EMBL/GenBank/DDBJ databases">
        <authorList>
            <person name="Zhirakovskaya E."/>
        </authorList>
    </citation>
    <scope>NUCLEOTIDE SEQUENCE</scope>
</reference>
<dbReference type="EMBL" id="UOEL01000071">
    <property type="protein sequence ID" value="VAW11780.1"/>
    <property type="molecule type" value="Genomic_DNA"/>
</dbReference>
<accession>A0A3B0T4C2</accession>
<protein>
    <submittedName>
        <fullName evidence="1">Uncharacterized protein</fullName>
    </submittedName>
</protein>
<evidence type="ECO:0000313" key="1">
    <source>
        <dbReference type="EMBL" id="VAW11780.1"/>
    </source>
</evidence>
<gene>
    <name evidence="1" type="ORF">MNBD_BACTEROID03-419</name>
</gene>
<proteinExistence type="predicted"/>
<dbReference type="AlphaFoldDB" id="A0A3B0T4C2"/>
<sequence>MRKIFFLSMVFILPLNCSDNDNDDKTDCSNMACTEIFLSISVTVKDSSGSVISLGRFEVTDLTTGEDLTKEVTEGELETFRQNGIYPLYDDLFVAENQNTTRNIVFKGFINNKEVVNAEYTVGTDCCHVSLVSGDSDITID</sequence>
<organism evidence="1">
    <name type="scientific">hydrothermal vent metagenome</name>
    <dbReference type="NCBI Taxonomy" id="652676"/>
    <lineage>
        <taxon>unclassified sequences</taxon>
        <taxon>metagenomes</taxon>
        <taxon>ecological metagenomes</taxon>
    </lineage>
</organism>